<evidence type="ECO:0000256" key="2">
    <source>
        <dbReference type="ARBA" id="ARBA00022694"/>
    </source>
</evidence>
<dbReference type="GO" id="GO:0034965">
    <property type="term" value="P:intronic box C/D snoRNA processing"/>
    <property type="evidence" value="ECO:0007669"/>
    <property type="project" value="TreeGrafter"/>
</dbReference>
<dbReference type="STRING" id="5539.A0A3E2HJX5"/>
<dbReference type="Pfam" id="PF12328">
    <property type="entry name" value="Rpp20"/>
    <property type="match status" value="1"/>
</dbReference>
<dbReference type="PANTHER" id="PTHR28256:SF1">
    <property type="entry name" value="RIBONUCLEASES P_MRP PROTEIN SUBUNIT POP7"/>
    <property type="match status" value="1"/>
</dbReference>
<gene>
    <name evidence="4" type="ORF">B7463_g2638</name>
</gene>
<sequence length="84" mass="9435">MGRMQTALEKRTVEEVTIKGTGKAIEKVLRLAMFFQGQDDVTVKLRTGSVGAIDDVVSRGRDEDVIEETRIRRTNCLEVAINLR</sequence>
<dbReference type="GO" id="GO:0004526">
    <property type="term" value="F:ribonuclease P activity"/>
    <property type="evidence" value="ECO:0007669"/>
    <property type="project" value="TreeGrafter"/>
</dbReference>
<dbReference type="GO" id="GO:0000294">
    <property type="term" value="P:nuclear-transcribed mRNA catabolic process, RNase MRP-dependent"/>
    <property type="evidence" value="ECO:0007669"/>
    <property type="project" value="TreeGrafter"/>
</dbReference>
<keyword evidence="5" id="KW-1185">Reference proteome</keyword>
<dbReference type="GO" id="GO:0006364">
    <property type="term" value="P:rRNA processing"/>
    <property type="evidence" value="ECO:0007669"/>
    <property type="project" value="TreeGrafter"/>
</dbReference>
<dbReference type="InterPro" id="IPR014612">
    <property type="entry name" value="Pop7/Rpp20"/>
</dbReference>
<evidence type="ECO:0000256" key="3">
    <source>
        <dbReference type="ARBA" id="ARBA00023242"/>
    </source>
</evidence>
<accession>A0A3E2HJX5</accession>
<evidence type="ECO:0000313" key="4">
    <source>
        <dbReference type="EMBL" id="RFU33708.1"/>
    </source>
</evidence>
<comment type="subcellular location">
    <subcellularLocation>
        <location evidence="1">Nucleus</location>
    </subcellularLocation>
</comment>
<dbReference type="InterPro" id="IPR036882">
    <property type="entry name" value="Alba-like_dom_sf"/>
</dbReference>
<feature type="non-terminal residue" evidence="4">
    <location>
        <position position="1"/>
    </location>
</feature>
<reference evidence="4 5" key="1">
    <citation type="submission" date="2018-05" db="EMBL/GenBank/DDBJ databases">
        <title>Draft genome sequence of Scytalidium lignicola DSM 105466, a ubiquitous saprotrophic fungus.</title>
        <authorList>
            <person name="Buettner E."/>
            <person name="Gebauer A.M."/>
            <person name="Hofrichter M."/>
            <person name="Liers C."/>
            <person name="Kellner H."/>
        </authorList>
    </citation>
    <scope>NUCLEOTIDE SEQUENCE [LARGE SCALE GENOMIC DNA]</scope>
    <source>
        <strain evidence="4 5">DSM 105466</strain>
    </source>
</reference>
<dbReference type="GO" id="GO:0005655">
    <property type="term" value="C:nucleolar ribonuclease P complex"/>
    <property type="evidence" value="ECO:0007669"/>
    <property type="project" value="InterPro"/>
</dbReference>
<feature type="non-terminal residue" evidence="4">
    <location>
        <position position="84"/>
    </location>
</feature>
<dbReference type="PANTHER" id="PTHR28256">
    <property type="entry name" value="RIBONUCLEASES P/MRP PROTEIN SUBUNIT POP7"/>
    <property type="match status" value="1"/>
</dbReference>
<proteinExistence type="predicted"/>
<keyword evidence="2" id="KW-0819">tRNA processing</keyword>
<organism evidence="4 5">
    <name type="scientific">Scytalidium lignicola</name>
    <name type="common">Hyphomycete</name>
    <dbReference type="NCBI Taxonomy" id="5539"/>
    <lineage>
        <taxon>Eukaryota</taxon>
        <taxon>Fungi</taxon>
        <taxon>Dikarya</taxon>
        <taxon>Ascomycota</taxon>
        <taxon>Pezizomycotina</taxon>
        <taxon>Leotiomycetes</taxon>
        <taxon>Leotiomycetes incertae sedis</taxon>
        <taxon>Scytalidium</taxon>
    </lineage>
</organism>
<dbReference type="OrthoDB" id="5416589at2759"/>
<evidence type="ECO:0000256" key="1">
    <source>
        <dbReference type="ARBA" id="ARBA00004123"/>
    </source>
</evidence>
<dbReference type="EMBL" id="NCSJ02000031">
    <property type="protein sequence ID" value="RFU33708.1"/>
    <property type="molecule type" value="Genomic_DNA"/>
</dbReference>
<dbReference type="InterPro" id="IPR020241">
    <property type="entry name" value="RNase_P/MRP_Pop7_fungi"/>
</dbReference>
<comment type="caution">
    <text evidence="4">The sequence shown here is derived from an EMBL/GenBank/DDBJ whole genome shotgun (WGS) entry which is preliminary data.</text>
</comment>
<dbReference type="Gene3D" id="3.30.110.20">
    <property type="entry name" value="Alba-like domain"/>
    <property type="match status" value="1"/>
</dbReference>
<dbReference type="AlphaFoldDB" id="A0A3E2HJX5"/>
<dbReference type="GO" id="GO:0001682">
    <property type="term" value="P:tRNA 5'-leader removal"/>
    <property type="evidence" value="ECO:0007669"/>
    <property type="project" value="InterPro"/>
</dbReference>
<dbReference type="GO" id="GO:0000172">
    <property type="term" value="C:ribonuclease MRP complex"/>
    <property type="evidence" value="ECO:0007669"/>
    <property type="project" value="InterPro"/>
</dbReference>
<dbReference type="Proteomes" id="UP000258309">
    <property type="component" value="Unassembled WGS sequence"/>
</dbReference>
<name>A0A3E2HJX5_SCYLI</name>
<dbReference type="SUPFAM" id="SSF82704">
    <property type="entry name" value="AlbA-like"/>
    <property type="match status" value="1"/>
</dbReference>
<protein>
    <submittedName>
        <fullName evidence="4">Uncharacterized protein</fullName>
    </submittedName>
</protein>
<dbReference type="GO" id="GO:0000171">
    <property type="term" value="F:ribonuclease MRP activity"/>
    <property type="evidence" value="ECO:0007669"/>
    <property type="project" value="TreeGrafter"/>
</dbReference>
<keyword evidence="3" id="KW-0539">Nucleus</keyword>
<evidence type="ECO:0000313" key="5">
    <source>
        <dbReference type="Proteomes" id="UP000258309"/>
    </source>
</evidence>
<dbReference type="GO" id="GO:0003723">
    <property type="term" value="F:RNA binding"/>
    <property type="evidence" value="ECO:0007669"/>
    <property type="project" value="TreeGrafter"/>
</dbReference>